<gene>
    <name evidence="2" type="ORF">CA267_008440</name>
</gene>
<dbReference type="RefSeq" id="WP_075607898.1">
    <property type="nucleotide sequence ID" value="NZ_CP052766.1"/>
</dbReference>
<feature type="domain" description="N-acetyltransferase" evidence="1">
    <location>
        <begin position="8"/>
        <end position="153"/>
    </location>
</feature>
<sequence>MEISWQWGKLESLSQLALVEMFKLRQDVFIVEQNCIYPDIDGLDEDAQHLLGWAKEDGKPLLAAYARVLAPNVKFPEPALGRVLVRQNYRQLGMGRKLVAESLERVYTAYPDLTIRISAQEYLINFYASFGFQSVSEVYLEDGIPHIEMIKTA</sequence>
<keyword evidence="2" id="KW-0808">Transferase</keyword>
<dbReference type="SUPFAM" id="SSF55729">
    <property type="entry name" value="Acyl-CoA N-acyltransferases (Nat)"/>
    <property type="match status" value="1"/>
</dbReference>
<dbReference type="AlphaFoldDB" id="A0A6M4MDY3"/>
<proteinExistence type="predicted"/>
<reference evidence="3" key="1">
    <citation type="submission" date="2014-12" db="EMBL/GenBank/DDBJ databases">
        <title>Complete genome sequence of a multi-drug resistant Klebsiella pneumoniae.</title>
        <authorList>
            <person name="Hua X."/>
            <person name="Chen Q."/>
            <person name="Li X."/>
            <person name="Feng Y."/>
            <person name="Ruan Z."/>
            <person name="Yu Y."/>
        </authorList>
    </citation>
    <scope>NUCLEOTIDE SEQUENCE [LARGE SCALE GENOMIC DNA]</scope>
    <source>
        <strain evidence="3">5.12</strain>
    </source>
</reference>
<dbReference type="PROSITE" id="PS51186">
    <property type="entry name" value="GNAT"/>
    <property type="match status" value="1"/>
</dbReference>
<protein>
    <submittedName>
        <fullName evidence="2">GNAT family N-acetyltransferase</fullName>
    </submittedName>
</protein>
<evidence type="ECO:0000313" key="3">
    <source>
        <dbReference type="Proteomes" id="UP000219285"/>
    </source>
</evidence>
<reference evidence="2 3" key="2">
    <citation type="submission" date="2020-04" db="EMBL/GenBank/DDBJ databases">
        <title>Complete genome sequence of Alteromonas pelagimontana 5.12T.</title>
        <authorList>
            <person name="Sinha R.K."/>
            <person name="Krishnan K.P."/>
            <person name="Kurian J.P."/>
        </authorList>
    </citation>
    <scope>NUCLEOTIDE SEQUENCE [LARGE SCALE GENOMIC DNA]</scope>
    <source>
        <strain evidence="2 3">5.12</strain>
    </source>
</reference>
<dbReference type="GO" id="GO:0016747">
    <property type="term" value="F:acyltransferase activity, transferring groups other than amino-acyl groups"/>
    <property type="evidence" value="ECO:0007669"/>
    <property type="project" value="InterPro"/>
</dbReference>
<dbReference type="Pfam" id="PF13673">
    <property type="entry name" value="Acetyltransf_10"/>
    <property type="match status" value="1"/>
</dbReference>
<evidence type="ECO:0000259" key="1">
    <source>
        <dbReference type="PROSITE" id="PS51186"/>
    </source>
</evidence>
<dbReference type="Proteomes" id="UP000219285">
    <property type="component" value="Chromosome"/>
</dbReference>
<keyword evidence="3" id="KW-1185">Reference proteome</keyword>
<organism evidence="2 3">
    <name type="scientific">Alteromonas pelagimontana</name>
    <dbReference type="NCBI Taxonomy" id="1858656"/>
    <lineage>
        <taxon>Bacteria</taxon>
        <taxon>Pseudomonadati</taxon>
        <taxon>Pseudomonadota</taxon>
        <taxon>Gammaproteobacteria</taxon>
        <taxon>Alteromonadales</taxon>
        <taxon>Alteromonadaceae</taxon>
        <taxon>Alteromonas/Salinimonas group</taxon>
        <taxon>Alteromonas</taxon>
    </lineage>
</organism>
<dbReference type="EMBL" id="CP052766">
    <property type="protein sequence ID" value="QJR80805.1"/>
    <property type="molecule type" value="Genomic_DNA"/>
</dbReference>
<dbReference type="Gene3D" id="3.40.630.30">
    <property type="match status" value="1"/>
</dbReference>
<dbReference type="KEGG" id="apel:CA267_008440"/>
<accession>A0A6M4MDY3</accession>
<evidence type="ECO:0000313" key="2">
    <source>
        <dbReference type="EMBL" id="QJR80805.1"/>
    </source>
</evidence>
<dbReference type="InterPro" id="IPR000182">
    <property type="entry name" value="GNAT_dom"/>
</dbReference>
<dbReference type="InterPro" id="IPR016181">
    <property type="entry name" value="Acyl_CoA_acyltransferase"/>
</dbReference>
<dbReference type="OrthoDB" id="9796171at2"/>
<name>A0A6M4MDY3_9ALTE</name>